<sequence length="102" mass="11786">MQQRNGSSPLVFLRPTNYLKRFLMDLIVNKFCKIYGHVRAWCFNPWGCTLMHSTVTHWSITRIKARFLKSLPLAPKVSSTGRCQQTICRTTLNNPMTQNGLN</sequence>
<reference evidence="1" key="1">
    <citation type="journal article" date="2017" name="Vet. Pathol.">
        <title>Ranid Herpesvirus 3 and Proliferative Dermatitis in Free-Ranging Wild Common Frogs (Rana Temporaria).</title>
        <authorList>
            <person name="Origgi F.C."/>
            <person name="Schmidt B.R."/>
            <person name="Lohmann P."/>
            <person name="Otten P."/>
            <person name="Akdesir E."/>
            <person name="Gaschen V."/>
            <person name="Aguilar-Bultet L."/>
            <person name="Wahli T."/>
            <person name="Sattler U."/>
            <person name="Stoffel M.H."/>
        </authorList>
    </citation>
    <scope>NUCLEOTIDE SEQUENCE [LARGE SCALE GENOMIC DNA]</scope>
    <source>
        <strain evidence="1">FO1_2015</strain>
    </source>
</reference>
<evidence type="ECO:0000313" key="1">
    <source>
        <dbReference type="EMBL" id="ARR28813.1"/>
    </source>
</evidence>
<accession>A0A1X9T539</accession>
<organism evidence="1">
    <name type="scientific">Ranid herpesvirus 3</name>
    <dbReference type="NCBI Taxonomy" id="1987509"/>
    <lineage>
        <taxon>Viruses</taxon>
        <taxon>Duplodnaviria</taxon>
        <taxon>Heunggongvirae</taxon>
        <taxon>Peploviricota</taxon>
        <taxon>Herviviricetes</taxon>
        <taxon>Herpesvirales</taxon>
        <taxon>Alloherpesviridae</taxon>
        <taxon>Batravirus</taxon>
        <taxon>Batravirus ranidallo3</taxon>
    </lineage>
</organism>
<protein>
    <submittedName>
        <fullName evidence="1">PMP inhibitor motif protein</fullName>
    </submittedName>
</protein>
<proteinExistence type="predicted"/>
<evidence type="ECO:0000313" key="2">
    <source>
        <dbReference type="Proteomes" id="UP000203507"/>
    </source>
</evidence>
<dbReference type="EMBL" id="KX832224">
    <property type="protein sequence ID" value="ARR28813.1"/>
    <property type="molecule type" value="Genomic_DNA"/>
</dbReference>
<keyword evidence="2" id="KW-1185">Reference proteome</keyword>
<dbReference type="Proteomes" id="UP000203507">
    <property type="component" value="Segment"/>
</dbReference>
<dbReference type="GeneID" id="32878147"/>
<name>A0A1X9T539_9VIRU</name>
<dbReference type="KEGG" id="vg:32878147"/>
<dbReference type="RefSeq" id="YP_009362322.1">
    <property type="nucleotide sequence ID" value="NC_034618.1"/>
</dbReference>